<dbReference type="KEGG" id="scor:J3U87_16390"/>
<dbReference type="AlphaFoldDB" id="A0A8A4TVP1"/>
<evidence type="ECO:0008006" key="4">
    <source>
        <dbReference type="Google" id="ProtNLM"/>
    </source>
</evidence>
<keyword evidence="1" id="KW-0732">Signal</keyword>
<feature type="chain" id="PRO_5035175233" description="Oxygen tolerance" evidence="1">
    <location>
        <begin position="20"/>
        <end position="351"/>
    </location>
</feature>
<dbReference type="EMBL" id="CP071793">
    <property type="protein sequence ID" value="QTD54026.1"/>
    <property type="molecule type" value="Genomic_DNA"/>
</dbReference>
<protein>
    <recommendedName>
        <fullName evidence="4">Oxygen tolerance</fullName>
    </recommendedName>
</protein>
<accession>A0A8A4TVP1</accession>
<gene>
    <name evidence="2" type="ORF">J3U87_16390</name>
</gene>
<evidence type="ECO:0000256" key="1">
    <source>
        <dbReference type="SAM" id="SignalP"/>
    </source>
</evidence>
<reference evidence="2" key="1">
    <citation type="submission" date="2021-03" db="EMBL/GenBank/DDBJ databases">
        <title>Acanthopleuribacteraceae sp. M133.</title>
        <authorList>
            <person name="Wang G."/>
        </authorList>
    </citation>
    <scope>NUCLEOTIDE SEQUENCE</scope>
    <source>
        <strain evidence="2">M133</strain>
    </source>
</reference>
<evidence type="ECO:0000313" key="3">
    <source>
        <dbReference type="Proteomes" id="UP000663929"/>
    </source>
</evidence>
<proteinExistence type="predicted"/>
<sequence>MRKAGMMWILLSWCLSLFAQDPSIRIIEQDCTSGSEFVLIQARIYNSGGKQIRADYRYSTISEREFAPLILSPDPDDDSLFWAFIPEAPQRVGVSTGLVEYTIVVESAFGEVFSESAVIEIAPTCAFNPNYNPGQAAELANLKNLLTKEEQIRLQGLQLQRAKRSRNYWVGASLLVGGAAYALADSGDDETFLDVTVSVQTESTGDLQFQFGNQASLSQTENIQIVQDVTDQTFRANACILPVQIFDAQTPRSSRTLTGRIGITTSDSNFSVEVESISTSNLARELTLTHTPGSETFTVQVDQSVVLDLIQDYARAADSGQEPTFRPSFVCDGDVSPFVLLINLSITRNQQ</sequence>
<organism evidence="2 3">
    <name type="scientific">Sulfidibacter corallicola</name>
    <dbReference type="NCBI Taxonomy" id="2818388"/>
    <lineage>
        <taxon>Bacteria</taxon>
        <taxon>Pseudomonadati</taxon>
        <taxon>Acidobacteriota</taxon>
        <taxon>Holophagae</taxon>
        <taxon>Acanthopleuribacterales</taxon>
        <taxon>Acanthopleuribacteraceae</taxon>
        <taxon>Sulfidibacter</taxon>
    </lineage>
</organism>
<keyword evidence="3" id="KW-1185">Reference proteome</keyword>
<dbReference type="Proteomes" id="UP000663929">
    <property type="component" value="Chromosome"/>
</dbReference>
<name>A0A8A4TVP1_SULCO</name>
<evidence type="ECO:0000313" key="2">
    <source>
        <dbReference type="EMBL" id="QTD54026.1"/>
    </source>
</evidence>
<feature type="signal peptide" evidence="1">
    <location>
        <begin position="1"/>
        <end position="19"/>
    </location>
</feature>
<dbReference type="RefSeq" id="WP_237384125.1">
    <property type="nucleotide sequence ID" value="NZ_CP071793.1"/>
</dbReference>